<gene>
    <name evidence="1" type="ORF">JJ685_05555</name>
</gene>
<organism evidence="1 2">
    <name type="scientific">Ramlibacter monticola</name>
    <dbReference type="NCBI Taxonomy" id="1926872"/>
    <lineage>
        <taxon>Bacteria</taxon>
        <taxon>Pseudomonadati</taxon>
        <taxon>Pseudomonadota</taxon>
        <taxon>Betaproteobacteria</taxon>
        <taxon>Burkholderiales</taxon>
        <taxon>Comamonadaceae</taxon>
        <taxon>Ramlibacter</taxon>
    </lineage>
</organism>
<evidence type="ECO:0000313" key="1">
    <source>
        <dbReference type="EMBL" id="MBL0390605.1"/>
    </source>
</evidence>
<proteinExistence type="predicted"/>
<name>A0A936YW23_9BURK</name>
<accession>A0A936YW23</accession>
<dbReference type="AlphaFoldDB" id="A0A936YW23"/>
<keyword evidence="2" id="KW-1185">Reference proteome</keyword>
<dbReference type="Proteomes" id="UP000599109">
    <property type="component" value="Unassembled WGS sequence"/>
</dbReference>
<protein>
    <submittedName>
        <fullName evidence="1">Uncharacterized protein</fullName>
    </submittedName>
</protein>
<dbReference type="RefSeq" id="WP_201673198.1">
    <property type="nucleotide sequence ID" value="NZ_JAEQNE010000001.1"/>
</dbReference>
<dbReference type="EMBL" id="JAEQNE010000001">
    <property type="protein sequence ID" value="MBL0390605.1"/>
    <property type="molecule type" value="Genomic_DNA"/>
</dbReference>
<comment type="caution">
    <text evidence="1">The sequence shown here is derived from an EMBL/GenBank/DDBJ whole genome shotgun (WGS) entry which is preliminary data.</text>
</comment>
<sequence length="115" mass="12442">MNALSASLPALRLQFEQFASSWFGLFDDFLVRAGEVPAQPTHALDPHETLWLDTTPGLCVACLDGCVLLQVQGRPRGEVILVRGESHFFEDEARVAVQAFVATALRIAAPAPAPN</sequence>
<reference evidence="1 2" key="1">
    <citation type="journal article" date="2017" name="Int. J. Syst. Evol. Microbiol.">
        <title>Ramlibacter monticola sp. nov., isolated from forest soil.</title>
        <authorList>
            <person name="Chaudhary D.K."/>
            <person name="Kim J."/>
        </authorList>
    </citation>
    <scope>NUCLEOTIDE SEQUENCE [LARGE SCALE GENOMIC DNA]</scope>
    <source>
        <strain evidence="1 2">KACC 19175</strain>
    </source>
</reference>
<evidence type="ECO:0000313" key="2">
    <source>
        <dbReference type="Proteomes" id="UP000599109"/>
    </source>
</evidence>